<sequence length="294" mass="32655">MDSYQKFEDAIVEHWEAQGTSSVRRPYWSDAGEPLLEIPLLEKLLTVAVRDGSSAQSGSLAKALDMWVAEELRAAGFDAQSVWPRLVRPRVLDPSVLRFIGSLDARTAEKCCEVLPRFASANANVLGSTYCKQVDVGLSSWMTGPEILISTKTMSSAFGKNLANRFEEAYGDAKNLKGRHPLATLGFFFLLNSSIVDEPRNFSKAITMLQKLRVEDDAYDATCLMLVDWEEDGRLAISPLNEKVPEGLSATSFFREIVDLTLLRGAPESHELAREKRRLLQGSALEPPGWDMRA</sequence>
<reference evidence="2" key="2">
    <citation type="submission" date="2020-03" db="EMBL/GenBank/DDBJ databases">
        <title>Complete Genome Sequence of Adlercreutzia sp. strain 8CFCBH1 Producing Equol, Isolated from Healthy Japanese Feces.</title>
        <authorList>
            <person name="Ogata Y."/>
            <person name="Sakamoto M."/>
            <person name="Ohkuma M."/>
            <person name="Hattori M."/>
            <person name="Suda W."/>
        </authorList>
    </citation>
    <scope>NUCLEOTIDE SEQUENCE [LARGE SCALE GENOMIC DNA]</scope>
    <source>
        <strain evidence="2">8CFCBH1</strain>
    </source>
</reference>
<gene>
    <name evidence="1" type="ORF">ADCFC_17030</name>
</gene>
<dbReference type="Proteomes" id="UP000501727">
    <property type="component" value="Chromosome"/>
</dbReference>
<evidence type="ECO:0000313" key="2">
    <source>
        <dbReference type="Proteomes" id="UP000501727"/>
    </source>
</evidence>
<reference evidence="2" key="1">
    <citation type="journal article" date="2020" name="Microbiol. Resour. Announc.">
        <title>Complete Genome Sequence of Adlercreutzia sp. Strain 8CFCBH1, a Potent Producer of Equol, Isolated from Healthy Japanese Feces.</title>
        <authorList>
            <person name="Ogata Y."/>
            <person name="Sakamoto M."/>
            <person name="Ohkuma M."/>
            <person name="Hattori M."/>
            <person name="Suda W."/>
        </authorList>
    </citation>
    <scope>NUCLEOTIDE SEQUENCE [LARGE SCALE GENOMIC DNA]</scope>
    <source>
        <strain evidence="2">8CFCBH1</strain>
    </source>
</reference>
<organism evidence="1 2">
    <name type="scientific">Adlercreutzia hattorii</name>
    <dbReference type="NCBI Taxonomy" id="2707299"/>
    <lineage>
        <taxon>Bacteria</taxon>
        <taxon>Bacillati</taxon>
        <taxon>Actinomycetota</taxon>
        <taxon>Coriobacteriia</taxon>
        <taxon>Eggerthellales</taxon>
        <taxon>Eggerthellaceae</taxon>
        <taxon>Adlercreutzia</taxon>
    </lineage>
</organism>
<dbReference type="KEGG" id="ahat:ADCFC_18250"/>
<dbReference type="RefSeq" id="WP_173113926.1">
    <property type="nucleotide sequence ID" value="NZ_AP022829.1"/>
</dbReference>
<proteinExistence type="predicted"/>
<dbReference type="AlphaFoldDB" id="A0A6F8SNS1"/>
<protein>
    <submittedName>
        <fullName evidence="1">Uncharacterized protein</fullName>
    </submittedName>
</protein>
<dbReference type="EMBL" id="AP022829">
    <property type="protein sequence ID" value="BCA89206.1"/>
    <property type="molecule type" value="Genomic_DNA"/>
</dbReference>
<keyword evidence="2" id="KW-1185">Reference proteome</keyword>
<name>A0A6F8SNS1_9ACTN</name>
<evidence type="ECO:0000313" key="1">
    <source>
        <dbReference type="EMBL" id="BCA89206.1"/>
    </source>
</evidence>
<accession>A0A6F8SNS1</accession>
<dbReference type="REBASE" id="386426">
    <property type="entry name" value="AspCBH1ORF18260P"/>
</dbReference>